<evidence type="ECO:0000256" key="7">
    <source>
        <dbReference type="ARBA" id="ARBA00035131"/>
    </source>
</evidence>
<feature type="compositionally biased region" description="Polar residues" evidence="10">
    <location>
        <begin position="15"/>
        <end position="27"/>
    </location>
</feature>
<feature type="region of interest" description="Disordered" evidence="10">
    <location>
        <begin position="12"/>
        <end position="54"/>
    </location>
</feature>
<feature type="compositionally biased region" description="Polar residues" evidence="10">
    <location>
        <begin position="794"/>
        <end position="803"/>
    </location>
</feature>
<feature type="region of interest" description="Disordered" evidence="10">
    <location>
        <begin position="69"/>
        <end position="95"/>
    </location>
</feature>
<feature type="region of interest" description="Disordered" evidence="10">
    <location>
        <begin position="777"/>
        <end position="803"/>
    </location>
</feature>
<keyword evidence="3" id="KW-0963">Cytoplasm</keyword>
<evidence type="ECO:0000256" key="1">
    <source>
        <dbReference type="ARBA" id="ARBA00004496"/>
    </source>
</evidence>
<dbReference type="Proteomes" id="UP001497497">
    <property type="component" value="Unassembled WGS sequence"/>
</dbReference>
<name>A0AAV2H8I2_LYMST</name>
<dbReference type="PROSITE" id="PS50089">
    <property type="entry name" value="ZF_RING_2"/>
    <property type="match status" value="1"/>
</dbReference>
<dbReference type="GO" id="GO:0008270">
    <property type="term" value="F:zinc ion binding"/>
    <property type="evidence" value="ECO:0007669"/>
    <property type="project" value="UniProtKB-KW"/>
</dbReference>
<comment type="caution">
    <text evidence="12">The sequence shown here is derived from an EMBL/GenBank/DDBJ whole genome shotgun (WGS) entry which is preliminary data.</text>
</comment>
<dbReference type="EMBL" id="CAXITT010000058">
    <property type="protein sequence ID" value="CAL1529927.1"/>
    <property type="molecule type" value="Genomic_DNA"/>
</dbReference>
<dbReference type="PANTHER" id="PTHR12983:SF9">
    <property type="entry name" value="E3 UBIQUITIN-PROTEIN LIGASE RNF10"/>
    <property type="match status" value="1"/>
</dbReference>
<evidence type="ECO:0000256" key="10">
    <source>
        <dbReference type="SAM" id="MobiDB-lite"/>
    </source>
</evidence>
<feature type="compositionally biased region" description="Basic and acidic residues" evidence="10">
    <location>
        <begin position="588"/>
        <end position="598"/>
    </location>
</feature>
<evidence type="ECO:0000259" key="11">
    <source>
        <dbReference type="PROSITE" id="PS50089"/>
    </source>
</evidence>
<keyword evidence="4" id="KW-0479">Metal-binding</keyword>
<organism evidence="12 13">
    <name type="scientific">Lymnaea stagnalis</name>
    <name type="common">Great pond snail</name>
    <name type="synonym">Helix stagnalis</name>
    <dbReference type="NCBI Taxonomy" id="6523"/>
    <lineage>
        <taxon>Eukaryota</taxon>
        <taxon>Metazoa</taxon>
        <taxon>Spiralia</taxon>
        <taxon>Lophotrochozoa</taxon>
        <taxon>Mollusca</taxon>
        <taxon>Gastropoda</taxon>
        <taxon>Heterobranchia</taxon>
        <taxon>Euthyneura</taxon>
        <taxon>Panpulmonata</taxon>
        <taxon>Hygrophila</taxon>
        <taxon>Lymnaeoidea</taxon>
        <taxon>Lymnaeidae</taxon>
        <taxon>Lymnaea</taxon>
    </lineage>
</organism>
<dbReference type="PROSITE" id="PS00518">
    <property type="entry name" value="ZF_RING_1"/>
    <property type="match status" value="1"/>
</dbReference>
<dbReference type="GO" id="GO:0045944">
    <property type="term" value="P:positive regulation of transcription by RNA polymerase II"/>
    <property type="evidence" value="ECO:0007669"/>
    <property type="project" value="TreeGrafter"/>
</dbReference>
<evidence type="ECO:0000256" key="3">
    <source>
        <dbReference type="ARBA" id="ARBA00022490"/>
    </source>
</evidence>
<dbReference type="InterPro" id="IPR018957">
    <property type="entry name" value="Znf_C3HC4_RING-type"/>
</dbReference>
<comment type="subcellular location">
    <subcellularLocation>
        <location evidence="1">Cytoplasm</location>
    </subcellularLocation>
</comment>
<evidence type="ECO:0000256" key="2">
    <source>
        <dbReference type="ARBA" id="ARBA00008117"/>
    </source>
</evidence>
<reference evidence="12 13" key="1">
    <citation type="submission" date="2024-04" db="EMBL/GenBank/DDBJ databases">
        <authorList>
            <consortium name="Genoscope - CEA"/>
            <person name="William W."/>
        </authorList>
    </citation>
    <scope>NUCLEOTIDE SEQUENCE [LARGE SCALE GENOMIC DNA]</scope>
</reference>
<feature type="region of interest" description="Disordered" evidence="10">
    <location>
        <begin position="706"/>
        <end position="736"/>
    </location>
</feature>
<protein>
    <recommendedName>
        <fullName evidence="7">E3 ubiquitin-protein ligase RNF10</fullName>
    </recommendedName>
    <alternativeName>
        <fullName evidence="8">RING finger protein 10</fullName>
    </alternativeName>
</protein>
<dbReference type="GO" id="GO:0005737">
    <property type="term" value="C:cytoplasm"/>
    <property type="evidence" value="ECO:0007669"/>
    <property type="project" value="UniProtKB-SubCell"/>
</dbReference>
<proteinExistence type="inferred from homology"/>
<accession>A0AAV2H8I2</accession>
<feature type="region of interest" description="Disordered" evidence="10">
    <location>
        <begin position="579"/>
        <end position="598"/>
    </location>
</feature>
<evidence type="ECO:0000256" key="6">
    <source>
        <dbReference type="ARBA" id="ARBA00022833"/>
    </source>
</evidence>
<comment type="similarity">
    <text evidence="2">Belongs to the RNF10 family.</text>
</comment>
<dbReference type="PANTHER" id="PTHR12983">
    <property type="entry name" value="RING FINGER 10 FAMILY MEMBER"/>
    <property type="match status" value="1"/>
</dbReference>
<dbReference type="SUPFAM" id="SSF57850">
    <property type="entry name" value="RING/U-box"/>
    <property type="match status" value="1"/>
</dbReference>
<feature type="domain" description="RING-type" evidence="11">
    <location>
        <begin position="192"/>
        <end position="233"/>
    </location>
</feature>
<evidence type="ECO:0000256" key="8">
    <source>
        <dbReference type="ARBA" id="ARBA00035390"/>
    </source>
</evidence>
<evidence type="ECO:0000313" key="12">
    <source>
        <dbReference type="EMBL" id="CAL1529927.1"/>
    </source>
</evidence>
<dbReference type="InterPro" id="IPR001841">
    <property type="entry name" value="Znf_RING"/>
</dbReference>
<dbReference type="Gene3D" id="3.30.40.10">
    <property type="entry name" value="Zinc/RING finger domain, C3HC4 (zinc finger)"/>
    <property type="match status" value="1"/>
</dbReference>
<keyword evidence="5 9" id="KW-0863">Zinc-finger</keyword>
<dbReference type="InterPro" id="IPR017907">
    <property type="entry name" value="Znf_RING_CS"/>
</dbReference>
<evidence type="ECO:0000313" key="13">
    <source>
        <dbReference type="Proteomes" id="UP001497497"/>
    </source>
</evidence>
<dbReference type="InterPro" id="IPR013083">
    <property type="entry name" value="Znf_RING/FYVE/PHD"/>
</dbReference>
<sequence>MLDEGICVMEKKSTARQSPVQSKNNGVISEKKSDFVSNKNGRQRRQRESNSAARQQELLQNVRPIFRSNRYFGDKRPRQRDNFNDRQSEEVAETGDIFEVGDTSSRKGNANHLLKFSYDTHGTWRTGGGRSHGYYKRSPAVRYSKEQFLQASCQFVVREDGEYSLQSIDPDALVNWDKVELVRTFSTETVKCPICLEVPFAGKITKCGHTYCWACILHHLSEAGSTGVKCPICPNKISPDELRSVQCIEVPEYKVGDEIEMKLMRKSKGSVYTSPKSEWKDRCGTPHNINDGDITNYMKILMASTDQVQAQVIDYEKEALDAHLLDAEDYETCFIEMAKSMLKLIRSLSKGHLESIGTANPMEEPATYKAQAPEIKSLPPDVALDGTKVSCISTEIIANNSDEIKNVPVELPLVDEILADNSPVTAENITSTAEESKSSEGLSFSQEVFESNLLSPEEAADYLELPEINNESLPQGNWNSRTKDTFYFYQASTGQHIYLHSLNAQCLTKEYGSLENSPEVIKASIIAIERIFMTEDVRKRLRYLNHIPLTCEFHVVELKIMPPVLSKEVLRHFQPEFDKRRRARQRKQKEDKMRAKQQDIEHKKSFGIYPEVQIPLDNLTQFPSHLSSSPSTGSVHFSEEDTIMSKAGSDVSVSVGNPWSNRTRNDSEGSLSGSGAMSFAAMLREGKTIPATNVWSRVSTPKSSTLFPSLTMPELRTSSSDHGGKDEDDEGEFLPAPPISASWFDDISRAMDANISRQHLNGKFKLPFESLFTEEAGASVKASGGKKKKKKQLLFSTTMARKN</sequence>
<keyword evidence="13" id="KW-1185">Reference proteome</keyword>
<evidence type="ECO:0000256" key="4">
    <source>
        <dbReference type="ARBA" id="ARBA00022723"/>
    </source>
</evidence>
<evidence type="ECO:0000256" key="9">
    <source>
        <dbReference type="PROSITE-ProRule" id="PRU00175"/>
    </source>
</evidence>
<dbReference type="InterPro" id="IPR039739">
    <property type="entry name" value="MAG2/RNF10"/>
</dbReference>
<gene>
    <name evidence="12" type="ORF">GSLYS_00004060001</name>
</gene>
<dbReference type="Pfam" id="PF00097">
    <property type="entry name" value="zf-C3HC4"/>
    <property type="match status" value="1"/>
</dbReference>
<dbReference type="AlphaFoldDB" id="A0AAV2H8I2"/>
<feature type="compositionally biased region" description="Basic and acidic residues" evidence="10">
    <location>
        <begin position="72"/>
        <end position="89"/>
    </location>
</feature>
<dbReference type="GO" id="GO:0000976">
    <property type="term" value="F:transcription cis-regulatory region binding"/>
    <property type="evidence" value="ECO:0007669"/>
    <property type="project" value="TreeGrafter"/>
</dbReference>
<dbReference type="CDD" id="cd16536">
    <property type="entry name" value="RING-HC_RNF10"/>
    <property type="match status" value="1"/>
</dbReference>
<evidence type="ECO:0000256" key="5">
    <source>
        <dbReference type="ARBA" id="ARBA00022771"/>
    </source>
</evidence>
<dbReference type="SMART" id="SM00184">
    <property type="entry name" value="RING"/>
    <property type="match status" value="1"/>
</dbReference>
<keyword evidence="6" id="KW-0862">Zinc</keyword>